<evidence type="ECO:0000313" key="3">
    <source>
        <dbReference type="Proteomes" id="UP000198882"/>
    </source>
</evidence>
<dbReference type="Proteomes" id="UP000198882">
    <property type="component" value="Unassembled WGS sequence"/>
</dbReference>
<dbReference type="EMBL" id="FNFE01000002">
    <property type="protein sequence ID" value="SDK03642.1"/>
    <property type="molecule type" value="Genomic_DNA"/>
</dbReference>
<organism evidence="2 3">
    <name type="scientific">Natronorubrum texcoconense</name>
    <dbReference type="NCBI Taxonomy" id="1095776"/>
    <lineage>
        <taxon>Archaea</taxon>
        <taxon>Methanobacteriati</taxon>
        <taxon>Methanobacteriota</taxon>
        <taxon>Stenosarchaea group</taxon>
        <taxon>Halobacteria</taxon>
        <taxon>Halobacteriales</taxon>
        <taxon>Natrialbaceae</taxon>
        <taxon>Natronorubrum</taxon>
    </lineage>
</organism>
<keyword evidence="3" id="KW-1185">Reference proteome</keyword>
<feature type="domain" description="Halobacterial output" evidence="1">
    <location>
        <begin position="6"/>
        <end position="74"/>
    </location>
</feature>
<sequence>MVSHVPSYRVVEAVAQKEGVSPTELSPPLFNVVDPEALDALVQDDANSNTSQVVVEFTYLNYVVQIRSGPTMSISVQAKDASIDNPEFMPEQKASFEE</sequence>
<accession>A0A1G8YL92</accession>
<protein>
    <recommendedName>
        <fullName evidence="1">Halobacterial output domain-containing protein</fullName>
    </recommendedName>
</protein>
<gene>
    <name evidence="2" type="ORF">SAMN04515672_2213</name>
</gene>
<proteinExistence type="predicted"/>
<evidence type="ECO:0000313" key="2">
    <source>
        <dbReference type="EMBL" id="SDK03642.1"/>
    </source>
</evidence>
<evidence type="ECO:0000259" key="1">
    <source>
        <dbReference type="Pfam" id="PF18545"/>
    </source>
</evidence>
<dbReference type="Pfam" id="PF18545">
    <property type="entry name" value="HalOD1"/>
    <property type="match status" value="1"/>
</dbReference>
<dbReference type="OrthoDB" id="205616at2157"/>
<dbReference type="RefSeq" id="WP_090305701.1">
    <property type="nucleotide sequence ID" value="NZ_FNFE01000002.1"/>
</dbReference>
<dbReference type="InterPro" id="IPR040624">
    <property type="entry name" value="HalOD1"/>
</dbReference>
<reference evidence="3" key="1">
    <citation type="submission" date="2016-10" db="EMBL/GenBank/DDBJ databases">
        <authorList>
            <person name="Varghese N."/>
            <person name="Submissions S."/>
        </authorList>
    </citation>
    <scope>NUCLEOTIDE SEQUENCE [LARGE SCALE GENOMIC DNA]</scope>
    <source>
        <strain evidence="3">B4,CECT 8067,JCM 17497</strain>
    </source>
</reference>
<dbReference type="AlphaFoldDB" id="A0A1G8YL92"/>
<name>A0A1G8YL92_9EURY</name>